<dbReference type="RefSeq" id="WP_179590184.1">
    <property type="nucleotide sequence ID" value="NZ_JACBYR010000003.1"/>
</dbReference>
<proteinExistence type="predicted"/>
<evidence type="ECO:0000313" key="2">
    <source>
        <dbReference type="EMBL" id="NYE85784.1"/>
    </source>
</evidence>
<keyword evidence="1" id="KW-0472">Membrane</keyword>
<keyword evidence="1" id="KW-1133">Transmembrane helix</keyword>
<accession>A0A7Y9LNA8</accession>
<dbReference type="AlphaFoldDB" id="A0A7Y9LNA8"/>
<evidence type="ECO:0000313" key="3">
    <source>
        <dbReference type="Proteomes" id="UP000542125"/>
    </source>
</evidence>
<dbReference type="Proteomes" id="UP000542125">
    <property type="component" value="Unassembled WGS sequence"/>
</dbReference>
<name>A0A7Y9LNA8_9BURK</name>
<keyword evidence="1" id="KW-0812">Transmembrane</keyword>
<reference evidence="2 3" key="1">
    <citation type="submission" date="2020-07" db="EMBL/GenBank/DDBJ databases">
        <title>Genomic Encyclopedia of Type Strains, Phase IV (KMG-V): Genome sequencing to study the core and pangenomes of soil and plant-associated prokaryotes.</title>
        <authorList>
            <person name="Whitman W."/>
        </authorList>
    </citation>
    <scope>NUCLEOTIDE SEQUENCE [LARGE SCALE GENOMIC DNA]</scope>
    <source>
        <strain evidence="2 3">SAS40</strain>
    </source>
</reference>
<keyword evidence="3" id="KW-1185">Reference proteome</keyword>
<sequence length="55" mass="6334">MSALDPMIFHPSILNPLMLMAFAILAYLAGVATAAWWFRHGRQETIEQDYRPEQN</sequence>
<feature type="transmembrane region" description="Helical" evidence="1">
    <location>
        <begin position="17"/>
        <end position="38"/>
    </location>
</feature>
<protein>
    <submittedName>
        <fullName evidence="2">Uncharacterized protein</fullName>
    </submittedName>
</protein>
<organism evidence="2 3">
    <name type="scientific">Pigmentiphaga litoralis</name>
    <dbReference type="NCBI Taxonomy" id="516702"/>
    <lineage>
        <taxon>Bacteria</taxon>
        <taxon>Pseudomonadati</taxon>
        <taxon>Pseudomonadota</taxon>
        <taxon>Betaproteobacteria</taxon>
        <taxon>Burkholderiales</taxon>
        <taxon>Alcaligenaceae</taxon>
        <taxon>Pigmentiphaga</taxon>
    </lineage>
</organism>
<gene>
    <name evidence="2" type="ORF">FHW18_005103</name>
</gene>
<dbReference type="EMBL" id="JACBYR010000003">
    <property type="protein sequence ID" value="NYE85784.1"/>
    <property type="molecule type" value="Genomic_DNA"/>
</dbReference>
<evidence type="ECO:0000256" key="1">
    <source>
        <dbReference type="SAM" id="Phobius"/>
    </source>
</evidence>
<comment type="caution">
    <text evidence="2">The sequence shown here is derived from an EMBL/GenBank/DDBJ whole genome shotgun (WGS) entry which is preliminary data.</text>
</comment>